<dbReference type="InterPro" id="IPR000700">
    <property type="entry name" value="PAS-assoc_C"/>
</dbReference>
<feature type="domain" description="PAC" evidence="8">
    <location>
        <begin position="613"/>
        <end position="664"/>
    </location>
</feature>
<dbReference type="PROSITE" id="PS50109">
    <property type="entry name" value="HIS_KIN"/>
    <property type="match status" value="1"/>
</dbReference>
<comment type="caution">
    <text evidence="9">The sequence shown here is derived from an EMBL/GenBank/DDBJ whole genome shotgun (WGS) entry which is preliminary data.</text>
</comment>
<feature type="domain" description="PAS" evidence="7">
    <location>
        <begin position="255"/>
        <end position="297"/>
    </location>
</feature>
<evidence type="ECO:0000256" key="3">
    <source>
        <dbReference type="ARBA" id="ARBA00022553"/>
    </source>
</evidence>
<gene>
    <name evidence="9" type="ORF">ACFQJ7_07820</name>
</gene>
<dbReference type="SMART" id="SM00091">
    <property type="entry name" value="PAS"/>
    <property type="match status" value="3"/>
</dbReference>
<feature type="domain" description="PAS" evidence="7">
    <location>
        <begin position="135"/>
        <end position="190"/>
    </location>
</feature>
<dbReference type="InterPro" id="IPR005467">
    <property type="entry name" value="His_kinase_dom"/>
</dbReference>
<keyword evidence="5" id="KW-0418">Kinase</keyword>
<dbReference type="CDD" id="cd00130">
    <property type="entry name" value="PAS"/>
    <property type="match status" value="3"/>
</dbReference>
<name>A0ABD5X4R2_9EURY</name>
<feature type="domain" description="PAC" evidence="8">
    <location>
        <begin position="333"/>
        <end position="383"/>
    </location>
</feature>
<dbReference type="NCBIfam" id="TIGR00229">
    <property type="entry name" value="sensory_box"/>
    <property type="match status" value="3"/>
</dbReference>
<evidence type="ECO:0000256" key="5">
    <source>
        <dbReference type="ARBA" id="ARBA00022777"/>
    </source>
</evidence>
<dbReference type="SUPFAM" id="SSF55781">
    <property type="entry name" value="GAF domain-like"/>
    <property type="match status" value="1"/>
</dbReference>
<dbReference type="SUPFAM" id="SSF55785">
    <property type="entry name" value="PYP-like sensor domain (PAS domain)"/>
    <property type="match status" value="3"/>
</dbReference>
<evidence type="ECO:0000259" key="7">
    <source>
        <dbReference type="PROSITE" id="PS50112"/>
    </source>
</evidence>
<evidence type="ECO:0000259" key="6">
    <source>
        <dbReference type="PROSITE" id="PS50109"/>
    </source>
</evidence>
<dbReference type="Gene3D" id="3.30.565.10">
    <property type="entry name" value="Histidine kinase-like ATPase, C-terminal domain"/>
    <property type="match status" value="1"/>
</dbReference>
<dbReference type="SMART" id="SM00086">
    <property type="entry name" value="PAC"/>
    <property type="match status" value="3"/>
</dbReference>
<dbReference type="PANTHER" id="PTHR43304:SF1">
    <property type="entry name" value="PAC DOMAIN-CONTAINING PROTEIN"/>
    <property type="match status" value="1"/>
</dbReference>
<keyword evidence="3" id="KW-0597">Phosphoprotein</keyword>
<dbReference type="InterPro" id="IPR035965">
    <property type="entry name" value="PAS-like_dom_sf"/>
</dbReference>
<organism evidence="9 10">
    <name type="scientific">Halovenus rubra</name>
    <dbReference type="NCBI Taxonomy" id="869890"/>
    <lineage>
        <taxon>Archaea</taxon>
        <taxon>Methanobacteriati</taxon>
        <taxon>Methanobacteriota</taxon>
        <taxon>Stenosarchaea group</taxon>
        <taxon>Halobacteria</taxon>
        <taxon>Halobacteriales</taxon>
        <taxon>Haloarculaceae</taxon>
        <taxon>Halovenus</taxon>
    </lineage>
</organism>
<dbReference type="Proteomes" id="UP001596414">
    <property type="component" value="Unassembled WGS sequence"/>
</dbReference>
<feature type="domain" description="PAS" evidence="7">
    <location>
        <begin position="531"/>
        <end position="604"/>
    </location>
</feature>
<dbReference type="PROSITE" id="PS50113">
    <property type="entry name" value="PAC"/>
    <property type="match status" value="2"/>
</dbReference>
<evidence type="ECO:0000256" key="4">
    <source>
        <dbReference type="ARBA" id="ARBA00022679"/>
    </source>
</evidence>
<dbReference type="AlphaFoldDB" id="A0ABD5X4R2"/>
<dbReference type="PANTHER" id="PTHR43304">
    <property type="entry name" value="PHYTOCHROME-LIKE PROTEIN CPH1"/>
    <property type="match status" value="1"/>
</dbReference>
<accession>A0ABD5X4R2</accession>
<evidence type="ECO:0000256" key="2">
    <source>
        <dbReference type="ARBA" id="ARBA00012438"/>
    </source>
</evidence>
<dbReference type="InterPro" id="IPR003594">
    <property type="entry name" value="HATPase_dom"/>
</dbReference>
<evidence type="ECO:0000256" key="1">
    <source>
        <dbReference type="ARBA" id="ARBA00000085"/>
    </source>
</evidence>
<dbReference type="GO" id="GO:0004673">
    <property type="term" value="F:protein histidine kinase activity"/>
    <property type="evidence" value="ECO:0007669"/>
    <property type="project" value="UniProtKB-EC"/>
</dbReference>
<dbReference type="InterPro" id="IPR001610">
    <property type="entry name" value="PAC"/>
</dbReference>
<dbReference type="PROSITE" id="PS50112">
    <property type="entry name" value="PAS"/>
    <property type="match status" value="3"/>
</dbReference>
<dbReference type="EC" id="2.7.13.3" evidence="2"/>
<sequence length="871" mass="97611">MTDTSGGLELLVVTRDQVFGSEVTEAIEEAGRTVTTRQTDTVSTWTADEIASLDGVVVDATIAEPVTVVEQLTNRWNLPVVILSDSTVGDETVHHTIEAGAIDVFPRATAVTQYELVYERLASKADRSPAGRMLDEQPARAVFQNVSDGLVIHDPETGKILEVNKRYCELTGYDREELLNDTIQQIIPDNPAYTYDDAMTRIKQARKEGTQLFEFKGRRQNGDTFVGEVHLRTIEIRGREHVLASVRDISERKRRKREYEQIFNSVEDAIVVWDPETLNPLDANEAYLELFGYESQSELREEGVAGLSVTEEGYTEQRGREIHQRVVESGQPEIVEWKGETSSGDHLWLEVKVTPASIGGEQRTVSIQRDITERKRREKAIQALQDATERLQSAQTPNAVATIAVEAASDALDLPLALCWFHDADSDRLKPAAATEPVHEAGLVSPISAGRYEYEVFREGTVVEYTPSKHGVDNPLETGVLLPLADHGLVVAGTHCENKADRVVLDIAKALTDHVTTALDRVEREKAVRDSERRFRLIAERMDEVISLAEPDFSEILYVNPAYEEIWGQPVEMLYSDSRVFLDAVDDRDRARFEADFDEMLREIQEGDHDESYDFEFRLRQPNGEMRWVNATGYSVEFPGDTRRFVGIVDDITERKRREQRLQVFNRILRHNLRNQIDVIRTHAEILDEQSTDDHAERIIDAVDGLATMGARARKTDRIMSTEETVGETDLVGVIDTLVQSKATELNGITVTTELPGSARLTTNENAVTLAAESALENAFAYAASSVTVALQECTDGYVLTIDDDGPGIPEEELIPIEVGTETNLRHGRGLGLWQLRWSVDKLNGELSFDVMEGTTVHITIPDKRTRNETP</sequence>
<comment type="catalytic activity">
    <reaction evidence="1">
        <text>ATP + protein L-histidine = ADP + protein N-phospho-L-histidine.</text>
        <dbReference type="EC" id="2.7.13.3"/>
    </reaction>
</comment>
<protein>
    <recommendedName>
        <fullName evidence="2">histidine kinase</fullName>
        <ecNumber evidence="2">2.7.13.3</ecNumber>
    </recommendedName>
</protein>
<evidence type="ECO:0000313" key="9">
    <source>
        <dbReference type="EMBL" id="MFC7125947.1"/>
    </source>
</evidence>
<dbReference type="EMBL" id="JBHSZQ010000011">
    <property type="protein sequence ID" value="MFC7125947.1"/>
    <property type="molecule type" value="Genomic_DNA"/>
</dbReference>
<evidence type="ECO:0000313" key="10">
    <source>
        <dbReference type="Proteomes" id="UP001596414"/>
    </source>
</evidence>
<dbReference type="Gene3D" id="3.30.450.20">
    <property type="entry name" value="PAS domain"/>
    <property type="match status" value="3"/>
</dbReference>
<dbReference type="SMART" id="SM00387">
    <property type="entry name" value="HATPase_c"/>
    <property type="match status" value="1"/>
</dbReference>
<dbReference type="InterPro" id="IPR013655">
    <property type="entry name" value="PAS_fold_3"/>
</dbReference>
<dbReference type="Pfam" id="PF08447">
    <property type="entry name" value="PAS_3"/>
    <property type="match status" value="1"/>
</dbReference>
<dbReference type="InterPro" id="IPR052162">
    <property type="entry name" value="Sensor_kinase/Photoreceptor"/>
</dbReference>
<keyword evidence="4" id="KW-0808">Transferase</keyword>
<dbReference type="Pfam" id="PF13426">
    <property type="entry name" value="PAS_9"/>
    <property type="match status" value="1"/>
</dbReference>
<evidence type="ECO:0000259" key="8">
    <source>
        <dbReference type="PROSITE" id="PS50113"/>
    </source>
</evidence>
<dbReference type="InterPro" id="IPR036890">
    <property type="entry name" value="HATPase_C_sf"/>
</dbReference>
<dbReference type="Pfam" id="PF02518">
    <property type="entry name" value="HATPase_c"/>
    <property type="match status" value="1"/>
</dbReference>
<dbReference type="RefSeq" id="WP_267638099.1">
    <property type="nucleotide sequence ID" value="NZ_JAODIY010000011.1"/>
</dbReference>
<dbReference type="SUPFAM" id="SSF55874">
    <property type="entry name" value="ATPase domain of HSP90 chaperone/DNA topoisomerase II/histidine kinase"/>
    <property type="match status" value="1"/>
</dbReference>
<reference evidence="9 10" key="1">
    <citation type="journal article" date="2014" name="Int. J. Syst. Evol. Microbiol.">
        <title>Complete genome sequence of Corynebacterium casei LMG S-19264T (=DSM 44701T), isolated from a smear-ripened cheese.</title>
        <authorList>
            <consortium name="US DOE Joint Genome Institute (JGI-PGF)"/>
            <person name="Walter F."/>
            <person name="Albersmeier A."/>
            <person name="Kalinowski J."/>
            <person name="Ruckert C."/>
        </authorList>
    </citation>
    <scope>NUCLEOTIDE SEQUENCE [LARGE SCALE GENOMIC DNA]</scope>
    <source>
        <strain evidence="9 10">CGMCC 4.7215</strain>
    </source>
</reference>
<dbReference type="Pfam" id="PF08448">
    <property type="entry name" value="PAS_4"/>
    <property type="match status" value="1"/>
</dbReference>
<proteinExistence type="predicted"/>
<dbReference type="InterPro" id="IPR013656">
    <property type="entry name" value="PAS_4"/>
</dbReference>
<dbReference type="InterPro" id="IPR000014">
    <property type="entry name" value="PAS"/>
</dbReference>
<feature type="domain" description="Histidine kinase" evidence="6">
    <location>
        <begin position="668"/>
        <end position="865"/>
    </location>
</feature>